<keyword evidence="5" id="KW-0378">Hydrolase</keyword>
<dbReference type="Gene3D" id="3.40.190.80">
    <property type="match status" value="1"/>
</dbReference>
<dbReference type="GO" id="GO:0007165">
    <property type="term" value="P:signal transduction"/>
    <property type="evidence" value="ECO:0007669"/>
    <property type="project" value="TreeGrafter"/>
</dbReference>
<dbReference type="FunFam" id="3.30.540.10:FF:000003">
    <property type="entry name" value="Inositol-1-monophosphatase"/>
    <property type="match status" value="1"/>
</dbReference>
<dbReference type="PANTHER" id="PTHR20854:SF4">
    <property type="entry name" value="INOSITOL-1-MONOPHOSPHATASE-RELATED"/>
    <property type="match status" value="1"/>
</dbReference>
<keyword evidence="11" id="KW-1185">Reference proteome</keyword>
<accession>A0A1I5SAB0</accession>
<dbReference type="GO" id="GO:0008934">
    <property type="term" value="F:inositol monophosphate 1-phosphatase activity"/>
    <property type="evidence" value="ECO:0007669"/>
    <property type="project" value="TreeGrafter"/>
</dbReference>
<name>A0A1I5SAB0_9BACI</name>
<organism evidence="9 10">
    <name type="scientific">Halolactibacillus halophilus</name>
    <dbReference type="NCBI Taxonomy" id="306540"/>
    <lineage>
        <taxon>Bacteria</taxon>
        <taxon>Bacillati</taxon>
        <taxon>Bacillota</taxon>
        <taxon>Bacilli</taxon>
        <taxon>Bacillales</taxon>
        <taxon>Bacillaceae</taxon>
        <taxon>Halolactibacillus</taxon>
    </lineage>
</organism>
<dbReference type="RefSeq" id="WP_307725249.1">
    <property type="nucleotide sequence ID" value="NZ_BJWI01000050.1"/>
</dbReference>
<evidence type="ECO:0000256" key="4">
    <source>
        <dbReference type="ARBA" id="ARBA00022723"/>
    </source>
</evidence>
<dbReference type="EMBL" id="BJWI01000050">
    <property type="protein sequence ID" value="GEM02655.1"/>
    <property type="molecule type" value="Genomic_DNA"/>
</dbReference>
<dbReference type="GO" id="GO:0046854">
    <property type="term" value="P:phosphatidylinositol phosphate biosynthetic process"/>
    <property type="evidence" value="ECO:0007669"/>
    <property type="project" value="InterPro"/>
</dbReference>
<reference evidence="9 10" key="1">
    <citation type="submission" date="2016-10" db="EMBL/GenBank/DDBJ databases">
        <authorList>
            <person name="de Groot N.N."/>
        </authorList>
    </citation>
    <scope>NUCLEOTIDE SEQUENCE [LARGE SCALE GENOMIC DNA]</scope>
    <source>
        <strain evidence="9 10">DSM 17073</strain>
    </source>
</reference>
<dbReference type="CDD" id="cd01637">
    <property type="entry name" value="IMPase_like"/>
    <property type="match status" value="1"/>
</dbReference>
<dbReference type="Pfam" id="PF00459">
    <property type="entry name" value="Inositol_P"/>
    <property type="match status" value="1"/>
</dbReference>
<dbReference type="AlphaFoldDB" id="A0A1I5SAB0"/>
<dbReference type="GO" id="GO:0046872">
    <property type="term" value="F:metal ion binding"/>
    <property type="evidence" value="ECO:0007669"/>
    <property type="project" value="UniProtKB-KW"/>
</dbReference>
<keyword evidence="6 7" id="KW-0460">Magnesium</keyword>
<feature type="binding site" evidence="7">
    <location>
        <position position="216"/>
    </location>
    <ligand>
        <name>Mg(2+)</name>
        <dbReference type="ChEBI" id="CHEBI:18420"/>
        <label>1</label>
        <note>catalytic</note>
    </ligand>
</feature>
<feature type="binding site" evidence="7">
    <location>
        <position position="91"/>
    </location>
    <ligand>
        <name>Mg(2+)</name>
        <dbReference type="ChEBI" id="CHEBI:18420"/>
        <label>1</label>
        <note>catalytic</note>
    </ligand>
</feature>
<protein>
    <recommendedName>
        <fullName evidence="3">inositol-phosphate phosphatase</fullName>
        <ecNumber evidence="3">3.1.3.25</ecNumber>
    </recommendedName>
</protein>
<evidence type="ECO:0000256" key="6">
    <source>
        <dbReference type="ARBA" id="ARBA00022842"/>
    </source>
</evidence>
<dbReference type="Proteomes" id="UP000321547">
    <property type="component" value="Unassembled WGS sequence"/>
</dbReference>
<dbReference type="InterPro" id="IPR020550">
    <property type="entry name" value="Inositol_monophosphatase_CS"/>
</dbReference>
<dbReference type="GO" id="GO:0006020">
    <property type="term" value="P:inositol metabolic process"/>
    <property type="evidence" value="ECO:0007669"/>
    <property type="project" value="TreeGrafter"/>
</dbReference>
<dbReference type="PROSITE" id="PS00629">
    <property type="entry name" value="IMP_1"/>
    <property type="match status" value="1"/>
</dbReference>
<evidence type="ECO:0000313" key="11">
    <source>
        <dbReference type="Proteomes" id="UP000321547"/>
    </source>
</evidence>
<feature type="binding site" evidence="7">
    <location>
        <position position="70"/>
    </location>
    <ligand>
        <name>Mg(2+)</name>
        <dbReference type="ChEBI" id="CHEBI:18420"/>
        <label>1</label>
        <note>catalytic</note>
    </ligand>
</feature>
<evidence type="ECO:0000313" key="9">
    <source>
        <dbReference type="EMBL" id="SFP67650.1"/>
    </source>
</evidence>
<evidence type="ECO:0000256" key="2">
    <source>
        <dbReference type="ARBA" id="ARBA00001946"/>
    </source>
</evidence>
<feature type="binding site" evidence="7">
    <location>
        <position position="90"/>
    </location>
    <ligand>
        <name>Mg(2+)</name>
        <dbReference type="ChEBI" id="CHEBI:18420"/>
        <label>2</label>
    </ligand>
</feature>
<dbReference type="EMBL" id="FOXC01000041">
    <property type="protein sequence ID" value="SFP67650.1"/>
    <property type="molecule type" value="Genomic_DNA"/>
</dbReference>
<dbReference type="Gene3D" id="3.30.540.10">
    <property type="entry name" value="Fructose-1,6-Bisphosphatase, subunit A, domain 1"/>
    <property type="match status" value="1"/>
</dbReference>
<dbReference type="STRING" id="306540.SAMN05421839_1419"/>
<keyword evidence="4 7" id="KW-0479">Metal-binding</keyword>
<feature type="binding site" evidence="7">
    <location>
        <position position="88"/>
    </location>
    <ligand>
        <name>Mg(2+)</name>
        <dbReference type="ChEBI" id="CHEBI:18420"/>
        <label>1</label>
        <note>catalytic</note>
    </ligand>
</feature>
<dbReference type="EC" id="3.1.3.25" evidence="3"/>
<reference evidence="8 11" key="2">
    <citation type="submission" date="2019-07" db="EMBL/GenBank/DDBJ databases">
        <title>Whole genome shotgun sequence of Halolactibacillus halophilus NBRC 100868.</title>
        <authorList>
            <person name="Hosoyama A."/>
            <person name="Uohara A."/>
            <person name="Ohji S."/>
            <person name="Ichikawa N."/>
        </authorList>
    </citation>
    <scope>NUCLEOTIDE SEQUENCE [LARGE SCALE GENOMIC DNA]</scope>
    <source>
        <strain evidence="8 11">NBRC 100868</strain>
    </source>
</reference>
<comment type="cofactor">
    <cofactor evidence="2 7">
        <name>Mg(2+)</name>
        <dbReference type="ChEBI" id="CHEBI:18420"/>
    </cofactor>
</comment>
<dbReference type="PANTHER" id="PTHR20854">
    <property type="entry name" value="INOSITOL MONOPHOSPHATASE"/>
    <property type="match status" value="1"/>
</dbReference>
<evidence type="ECO:0000313" key="10">
    <source>
        <dbReference type="Proteomes" id="UP000242243"/>
    </source>
</evidence>
<evidence type="ECO:0000256" key="7">
    <source>
        <dbReference type="PIRSR" id="PIRSR600760-2"/>
    </source>
</evidence>
<dbReference type="InterPro" id="IPR020583">
    <property type="entry name" value="Inositol_monoP_metal-BS"/>
</dbReference>
<dbReference type="PRINTS" id="PR00377">
    <property type="entry name" value="IMPHPHTASES"/>
</dbReference>
<evidence type="ECO:0000313" key="8">
    <source>
        <dbReference type="EMBL" id="GEM02655.1"/>
    </source>
</evidence>
<evidence type="ECO:0000256" key="1">
    <source>
        <dbReference type="ARBA" id="ARBA00001033"/>
    </source>
</evidence>
<gene>
    <name evidence="8" type="primary">suhB</name>
    <name evidence="8" type="ORF">HHA03_21870</name>
    <name evidence="9" type="ORF">SAMN05421839_1419</name>
</gene>
<proteinExistence type="predicted"/>
<evidence type="ECO:0000256" key="3">
    <source>
        <dbReference type="ARBA" id="ARBA00013106"/>
    </source>
</evidence>
<dbReference type="InterPro" id="IPR000760">
    <property type="entry name" value="Inositol_monophosphatase-like"/>
</dbReference>
<dbReference type="PROSITE" id="PS00630">
    <property type="entry name" value="IMP_2"/>
    <property type="match status" value="1"/>
</dbReference>
<dbReference type="Proteomes" id="UP000242243">
    <property type="component" value="Unassembled WGS sequence"/>
</dbReference>
<comment type="catalytic activity">
    <reaction evidence="1">
        <text>a myo-inositol phosphate + H2O = myo-inositol + phosphate</text>
        <dbReference type="Rhea" id="RHEA:24056"/>
        <dbReference type="ChEBI" id="CHEBI:15377"/>
        <dbReference type="ChEBI" id="CHEBI:17268"/>
        <dbReference type="ChEBI" id="CHEBI:43474"/>
        <dbReference type="ChEBI" id="CHEBI:84139"/>
        <dbReference type="EC" id="3.1.3.25"/>
    </reaction>
</comment>
<sequence>MIFQKETVYQTTKSWIHEIGQVIRTEIDQPRDIDTKTNANDLVTEMDKKVEQFFAEKIRSTYPDHQILSEEGFGDNVTSLNGTTWIIDPIDGTMNFVHQKRNFAISVAIFHDGIGEIGFVYDVMADVLYAAKQGEGAYKNDEQLKPLDEKKQLTESIYMLNTLWTTDNPIVDEVKIRELVKTVRGVRTYGSAALEFCYLAEGIVDGYVSFKLHPWDFAAGAVILHEVGGVLKHAEGHALSFLNQEPLVAGHKDIVEATLEHYLVLK</sequence>
<dbReference type="SUPFAM" id="SSF56655">
    <property type="entry name" value="Carbohydrate phosphatase"/>
    <property type="match status" value="1"/>
</dbReference>
<evidence type="ECO:0000256" key="5">
    <source>
        <dbReference type="ARBA" id="ARBA00022801"/>
    </source>
</evidence>